<dbReference type="Proteomes" id="UP000316406">
    <property type="component" value="Unassembled WGS sequence"/>
</dbReference>
<dbReference type="RefSeq" id="WP_143924686.1">
    <property type="nucleotide sequence ID" value="NZ_VLTK01000030.1"/>
</dbReference>
<organism evidence="1 2">
    <name type="scientific">Brevibacterium aurantiacum</name>
    <dbReference type="NCBI Taxonomy" id="273384"/>
    <lineage>
        <taxon>Bacteria</taxon>
        <taxon>Bacillati</taxon>
        <taxon>Actinomycetota</taxon>
        <taxon>Actinomycetes</taxon>
        <taxon>Micrococcales</taxon>
        <taxon>Brevibacteriaceae</taxon>
        <taxon>Brevibacterium</taxon>
    </lineage>
</organism>
<evidence type="ECO:0000313" key="2">
    <source>
        <dbReference type="Proteomes" id="UP000316406"/>
    </source>
</evidence>
<accession>A0A556C2S5</accession>
<reference evidence="1 2" key="1">
    <citation type="submission" date="2019-07" db="EMBL/GenBank/DDBJ databases">
        <title>Draft genome sequence of Brevibacterium aurantiacum XU54 isolated from Xinjiang China.</title>
        <authorList>
            <person name="Xu X."/>
        </authorList>
    </citation>
    <scope>NUCLEOTIDE SEQUENCE [LARGE SCALE GENOMIC DNA]</scope>
    <source>
        <strain evidence="1 2">XU54</strain>
    </source>
</reference>
<keyword evidence="2" id="KW-1185">Reference proteome</keyword>
<protein>
    <submittedName>
        <fullName evidence="1">Uncharacterized protein</fullName>
    </submittedName>
</protein>
<evidence type="ECO:0000313" key="1">
    <source>
        <dbReference type="EMBL" id="TSI11308.1"/>
    </source>
</evidence>
<dbReference type="EMBL" id="VLTK01000030">
    <property type="protein sequence ID" value="TSI11308.1"/>
    <property type="molecule type" value="Genomic_DNA"/>
</dbReference>
<dbReference type="OrthoDB" id="4808032at2"/>
<sequence length="118" mass="12825">MNHNISPTGDDLRDSGQTIVTANDAVEANAGKIIRATLLRFIEKGQQFSADEVREELEANDLVARAMFKRPNLLPAIIGAASRKGLIEPIGIVKPTRPSRHSNRNLIWRATAQGQAAA</sequence>
<proteinExistence type="predicted"/>
<gene>
    <name evidence="1" type="ORF">FO013_21920</name>
</gene>
<comment type="caution">
    <text evidence="1">The sequence shown here is derived from an EMBL/GenBank/DDBJ whole genome shotgun (WGS) entry which is preliminary data.</text>
</comment>
<name>A0A556C2S5_BREAU</name>
<dbReference type="AlphaFoldDB" id="A0A556C2S5"/>